<dbReference type="Proteomes" id="UP000198525">
    <property type="component" value="Unassembled WGS sequence"/>
</dbReference>
<evidence type="ECO:0000256" key="1">
    <source>
        <dbReference type="ARBA" id="ARBA00007812"/>
    </source>
</evidence>
<evidence type="ECO:0000259" key="5">
    <source>
        <dbReference type="Pfam" id="PF02775"/>
    </source>
</evidence>
<dbReference type="GO" id="GO:0000287">
    <property type="term" value="F:magnesium ion binding"/>
    <property type="evidence" value="ECO:0007669"/>
    <property type="project" value="InterPro"/>
</dbReference>
<dbReference type="EMBL" id="FNES01000029">
    <property type="protein sequence ID" value="SDK75637.1"/>
    <property type="molecule type" value="Genomic_DNA"/>
</dbReference>
<dbReference type="NCBIfam" id="NF004772">
    <property type="entry name" value="PRK06112.1"/>
    <property type="match status" value="1"/>
</dbReference>
<dbReference type="GO" id="GO:0009099">
    <property type="term" value="P:L-valine biosynthetic process"/>
    <property type="evidence" value="ECO:0007669"/>
    <property type="project" value="TreeGrafter"/>
</dbReference>
<keyword evidence="2 3" id="KW-0786">Thiamine pyrophosphate</keyword>
<evidence type="ECO:0000259" key="4">
    <source>
        <dbReference type="Pfam" id="PF00205"/>
    </source>
</evidence>
<gene>
    <name evidence="7" type="ORF">SAMN04487954_1296</name>
</gene>
<name>A0A1G9EHI8_9GAMM</name>
<feature type="domain" description="Thiamine pyrophosphate enzyme N-terminal TPP-binding" evidence="6">
    <location>
        <begin position="5"/>
        <end position="115"/>
    </location>
</feature>
<feature type="domain" description="Thiamine pyrophosphate enzyme central" evidence="4">
    <location>
        <begin position="194"/>
        <end position="332"/>
    </location>
</feature>
<dbReference type="PANTHER" id="PTHR18968:SF13">
    <property type="entry name" value="ACETOLACTATE SYNTHASE CATALYTIC SUBUNIT, MITOCHONDRIAL"/>
    <property type="match status" value="1"/>
</dbReference>
<evidence type="ECO:0000256" key="2">
    <source>
        <dbReference type="ARBA" id="ARBA00023052"/>
    </source>
</evidence>
<dbReference type="RefSeq" id="WP_218118645.1">
    <property type="nucleotide sequence ID" value="NZ_FNES01000029.1"/>
</dbReference>
<organism evidence="7 8">
    <name type="scientific">Billgrantia gudaonensis</name>
    <dbReference type="NCBI Taxonomy" id="376427"/>
    <lineage>
        <taxon>Bacteria</taxon>
        <taxon>Pseudomonadati</taxon>
        <taxon>Pseudomonadota</taxon>
        <taxon>Gammaproteobacteria</taxon>
        <taxon>Oceanospirillales</taxon>
        <taxon>Halomonadaceae</taxon>
        <taxon>Billgrantia</taxon>
    </lineage>
</organism>
<evidence type="ECO:0000256" key="3">
    <source>
        <dbReference type="RuleBase" id="RU362132"/>
    </source>
</evidence>
<sequence length="571" mass="60851">MGRIVADGIVDALERHGVSEIFGQSIPSKVFLAATARGIRQVGYRTENAGAAMADAYARVSGKVAVVAAQNGPAAALLVPGLAEAFKASIPVVALVQDVAVRSRDRNAFQELDHFRLFSGVAKSTRRIESADRVDDAIDMAFVEAASGRPGPVVLLVPVDIIDEPAGEEAAVSPRRNRYGRYPLDRTLADPGAIAGAADLIASSRRPVAIVGGGVHTAGAYAEVEALQNLGVPVATTVMGKGAVDETSPMSVGVVGYFMAARSRTERLRFVVEEADLVLLVGNRTNQNGTDSWSLYPEGATYIHIDVDGLEVGRNYEATRLVGDAKLTLGALTQALGERDLSAMQSWSATVSERIAHEHAAFDRRLAEAVTLSATPIRPERILHDLDGCLDGNSLVVADASYSSIWVANFLTARKPGRRFLTPRGLAGLGWGLPFALGAKAAMPDATVHCVTGDGGFGHVWAEMETAVRMQLPVIITVLNNQTLGYQMHSELVLHGDYTDICHFSHVDHAGIANACGVRGVRITHPDDYLVELRRAIDEKVPTLLEVMIDPDAYPPITSFQGSETLPNGNQ</sequence>
<dbReference type="Gene3D" id="3.40.50.970">
    <property type="match status" value="2"/>
</dbReference>
<dbReference type="InterPro" id="IPR012001">
    <property type="entry name" value="Thiamin_PyroP_enz_TPP-bd_dom"/>
</dbReference>
<dbReference type="SUPFAM" id="SSF52467">
    <property type="entry name" value="DHS-like NAD/FAD-binding domain"/>
    <property type="match status" value="1"/>
</dbReference>
<dbReference type="Gene3D" id="3.40.50.1220">
    <property type="entry name" value="TPP-binding domain"/>
    <property type="match status" value="1"/>
</dbReference>
<dbReference type="GO" id="GO:0030976">
    <property type="term" value="F:thiamine pyrophosphate binding"/>
    <property type="evidence" value="ECO:0007669"/>
    <property type="project" value="InterPro"/>
</dbReference>
<dbReference type="GO" id="GO:0009097">
    <property type="term" value="P:isoleucine biosynthetic process"/>
    <property type="evidence" value="ECO:0007669"/>
    <property type="project" value="TreeGrafter"/>
</dbReference>
<protein>
    <submittedName>
        <fullName evidence="7">Acetolactate synthase-1/2/3 large subunit</fullName>
    </submittedName>
</protein>
<proteinExistence type="inferred from homology"/>
<evidence type="ECO:0000259" key="6">
    <source>
        <dbReference type="Pfam" id="PF02776"/>
    </source>
</evidence>
<feature type="domain" description="Thiamine pyrophosphate enzyme TPP-binding" evidence="5">
    <location>
        <begin position="400"/>
        <end position="547"/>
    </location>
</feature>
<dbReference type="CDD" id="cd07035">
    <property type="entry name" value="TPP_PYR_POX_like"/>
    <property type="match status" value="1"/>
</dbReference>
<keyword evidence="8" id="KW-1185">Reference proteome</keyword>
<dbReference type="GO" id="GO:0005948">
    <property type="term" value="C:acetolactate synthase complex"/>
    <property type="evidence" value="ECO:0007669"/>
    <property type="project" value="TreeGrafter"/>
</dbReference>
<evidence type="ECO:0000313" key="8">
    <source>
        <dbReference type="Proteomes" id="UP000198525"/>
    </source>
</evidence>
<dbReference type="AlphaFoldDB" id="A0A1G9EHI8"/>
<dbReference type="InterPro" id="IPR029035">
    <property type="entry name" value="DHS-like_NAD/FAD-binding_dom"/>
</dbReference>
<dbReference type="SUPFAM" id="SSF52518">
    <property type="entry name" value="Thiamin diphosphate-binding fold (THDP-binding)"/>
    <property type="match status" value="2"/>
</dbReference>
<dbReference type="InterPro" id="IPR011766">
    <property type="entry name" value="TPP_enzyme_TPP-bd"/>
</dbReference>
<dbReference type="GO" id="GO:0003984">
    <property type="term" value="F:acetolactate synthase activity"/>
    <property type="evidence" value="ECO:0007669"/>
    <property type="project" value="TreeGrafter"/>
</dbReference>
<accession>A0A1G9EHI8</accession>
<dbReference type="PANTHER" id="PTHR18968">
    <property type="entry name" value="THIAMINE PYROPHOSPHATE ENZYMES"/>
    <property type="match status" value="1"/>
</dbReference>
<dbReference type="InterPro" id="IPR012000">
    <property type="entry name" value="Thiamin_PyroP_enz_cen_dom"/>
</dbReference>
<dbReference type="InterPro" id="IPR045229">
    <property type="entry name" value="TPP_enz"/>
</dbReference>
<dbReference type="GO" id="GO:0050660">
    <property type="term" value="F:flavin adenine dinucleotide binding"/>
    <property type="evidence" value="ECO:0007669"/>
    <property type="project" value="TreeGrafter"/>
</dbReference>
<reference evidence="7 8" key="1">
    <citation type="submission" date="2016-10" db="EMBL/GenBank/DDBJ databases">
        <authorList>
            <person name="de Groot N.N."/>
        </authorList>
    </citation>
    <scope>NUCLEOTIDE SEQUENCE [LARGE SCALE GENOMIC DNA]</scope>
    <source>
        <strain evidence="7 8">CGMCC 1.6133</strain>
    </source>
</reference>
<dbReference type="InterPro" id="IPR029061">
    <property type="entry name" value="THDP-binding"/>
</dbReference>
<dbReference type="STRING" id="376427.SAMN04487954_1296"/>
<dbReference type="Pfam" id="PF02776">
    <property type="entry name" value="TPP_enzyme_N"/>
    <property type="match status" value="1"/>
</dbReference>
<dbReference type="CDD" id="cd00568">
    <property type="entry name" value="TPP_enzymes"/>
    <property type="match status" value="1"/>
</dbReference>
<evidence type="ECO:0000313" key="7">
    <source>
        <dbReference type="EMBL" id="SDK75637.1"/>
    </source>
</evidence>
<dbReference type="Pfam" id="PF00205">
    <property type="entry name" value="TPP_enzyme_M"/>
    <property type="match status" value="1"/>
</dbReference>
<dbReference type="Pfam" id="PF02775">
    <property type="entry name" value="TPP_enzyme_C"/>
    <property type="match status" value="1"/>
</dbReference>
<comment type="similarity">
    <text evidence="1 3">Belongs to the TPP enzyme family.</text>
</comment>